<dbReference type="OrthoDB" id="5288829at2"/>
<keyword evidence="7" id="KW-1185">Reference proteome</keyword>
<gene>
    <name evidence="6" type="ORF">N825_27250</name>
</gene>
<evidence type="ECO:0000259" key="5">
    <source>
        <dbReference type="Pfam" id="PF22780"/>
    </source>
</evidence>
<evidence type="ECO:0000256" key="2">
    <source>
        <dbReference type="ARBA" id="ARBA00022630"/>
    </source>
</evidence>
<dbReference type="PANTHER" id="PTHR42887:SF1">
    <property type="entry name" value="BLR3961 PROTEIN"/>
    <property type="match status" value="1"/>
</dbReference>
<dbReference type="InterPro" id="IPR022460">
    <property type="entry name" value="Flavoprotein_PP4765"/>
</dbReference>
<keyword evidence="3" id="KW-0274">FAD</keyword>
<evidence type="ECO:0000259" key="4">
    <source>
        <dbReference type="Pfam" id="PF03486"/>
    </source>
</evidence>
<organism evidence="6 7">
    <name type="scientific">Skermanella stibiiresistens SB22</name>
    <dbReference type="NCBI Taxonomy" id="1385369"/>
    <lineage>
        <taxon>Bacteria</taxon>
        <taxon>Pseudomonadati</taxon>
        <taxon>Pseudomonadota</taxon>
        <taxon>Alphaproteobacteria</taxon>
        <taxon>Rhodospirillales</taxon>
        <taxon>Azospirillaceae</taxon>
        <taxon>Skermanella</taxon>
    </lineage>
</organism>
<feature type="domain" description="RsdA/BaiN/AoA(So)-like insert" evidence="5">
    <location>
        <begin position="198"/>
        <end position="347"/>
    </location>
</feature>
<dbReference type="Pfam" id="PF22780">
    <property type="entry name" value="HI0933_like_1st"/>
    <property type="match status" value="1"/>
</dbReference>
<comment type="caution">
    <text evidence="6">The sequence shown here is derived from an EMBL/GenBank/DDBJ whole genome shotgun (WGS) entry which is preliminary data.</text>
</comment>
<dbReference type="InterPro" id="IPR057661">
    <property type="entry name" value="RsdA/BaiN/AoA(So)_Rossmann"/>
</dbReference>
<dbReference type="STRING" id="1385369.N825_27250"/>
<dbReference type="Gene3D" id="1.10.8.260">
    <property type="entry name" value="HI0933 insert domain-like"/>
    <property type="match status" value="1"/>
</dbReference>
<dbReference type="NCBIfam" id="TIGR03862">
    <property type="entry name" value="flavo_PP4765"/>
    <property type="match status" value="1"/>
</dbReference>
<evidence type="ECO:0000313" key="6">
    <source>
        <dbReference type="EMBL" id="EWY41265.1"/>
    </source>
</evidence>
<dbReference type="PATRIC" id="fig|1385369.3.peg.1388"/>
<evidence type="ECO:0000256" key="1">
    <source>
        <dbReference type="ARBA" id="ARBA00001974"/>
    </source>
</evidence>
<dbReference type="EMBL" id="AVFL01000004">
    <property type="protein sequence ID" value="EWY41265.1"/>
    <property type="molecule type" value="Genomic_DNA"/>
</dbReference>
<reference evidence="6 7" key="1">
    <citation type="submission" date="2013-08" db="EMBL/GenBank/DDBJ databases">
        <title>The genome sequence of Skermanella stibiiresistens.</title>
        <authorList>
            <person name="Zhu W."/>
            <person name="Wang G."/>
        </authorList>
    </citation>
    <scope>NUCLEOTIDE SEQUENCE [LARGE SCALE GENOMIC DNA]</scope>
    <source>
        <strain evidence="6 7">SB22</strain>
    </source>
</reference>
<evidence type="ECO:0000256" key="3">
    <source>
        <dbReference type="ARBA" id="ARBA00022827"/>
    </source>
</evidence>
<dbReference type="RefSeq" id="WP_037449415.1">
    <property type="nucleotide sequence ID" value="NZ_AVFL01000004.1"/>
</dbReference>
<accession>W9H4W3</accession>
<evidence type="ECO:0000313" key="7">
    <source>
        <dbReference type="Proteomes" id="UP000019486"/>
    </source>
</evidence>
<dbReference type="InterPro" id="IPR036188">
    <property type="entry name" value="FAD/NAD-bd_sf"/>
</dbReference>
<comment type="cofactor">
    <cofactor evidence="1">
        <name>FAD</name>
        <dbReference type="ChEBI" id="CHEBI:57692"/>
    </cofactor>
</comment>
<name>W9H4W3_9PROT</name>
<keyword evidence="2" id="KW-0285">Flavoprotein</keyword>
<proteinExistence type="predicted"/>
<sequence>MAPSPLPSVRAAVIGGGPAGLMAATVLAEAGVKVEIFDAMPSVGRKFLLAGRGGLNLTHSEPLADFAAHYGDRADVARTWLERFSPDDLRAWATGLGIETFVGSSGRVFPVQFKASPLLRAWLRRLDGLGVTLHRRHRWVGFDDAGAALVEGPDGARSPVAADAVILALGGASWPRLGSDGAWAGIMEAKGVVVRPLRPSNCGFDVAWDERFIEKHQGEPLKNLALTFEGHTVRGELILTRTGVEGGAVYALSAPLRDAIERDGSATLTIDLRPQLTTDQIRDRLRRPRGSESWANWLRKSVNLTGPLPGLLRGVAGADSGPSRIAELVKALPLRLTGVKPIERAISTAGGVDLAELDDDLMLRRLPGVFLAGEMLDWEAPTGGYLLQAALSGGVVAAQGALRRLGLATR</sequence>
<dbReference type="SUPFAM" id="SSF51905">
    <property type="entry name" value="FAD/NAD(P)-binding domain"/>
    <property type="match status" value="1"/>
</dbReference>
<dbReference type="Gene3D" id="3.50.50.60">
    <property type="entry name" value="FAD/NAD(P)-binding domain"/>
    <property type="match status" value="1"/>
</dbReference>
<dbReference type="Proteomes" id="UP000019486">
    <property type="component" value="Unassembled WGS sequence"/>
</dbReference>
<dbReference type="InterPro" id="IPR055178">
    <property type="entry name" value="RsdA/BaiN/AoA(So)-like_dom"/>
</dbReference>
<dbReference type="Pfam" id="PF03486">
    <property type="entry name" value="HI0933_like"/>
    <property type="match status" value="1"/>
</dbReference>
<dbReference type="AlphaFoldDB" id="W9H4W3"/>
<dbReference type="Gene3D" id="2.40.30.10">
    <property type="entry name" value="Translation factors"/>
    <property type="match status" value="1"/>
</dbReference>
<dbReference type="NCBIfam" id="TIGR00275">
    <property type="entry name" value="aminoacetone oxidase family FAD-binding enzyme"/>
    <property type="match status" value="1"/>
</dbReference>
<protein>
    <submittedName>
        <fullName evidence="6">NAD(FAD)-utilizing dehydrogenase</fullName>
    </submittedName>
</protein>
<dbReference type="PRINTS" id="PR00420">
    <property type="entry name" value="RNGMNOXGNASE"/>
</dbReference>
<feature type="domain" description="RsdA/BaiN/AoA(So)-like Rossmann fold-like" evidence="4">
    <location>
        <begin position="11"/>
        <end position="399"/>
    </location>
</feature>
<dbReference type="PANTHER" id="PTHR42887">
    <property type="entry name" value="OS12G0638800 PROTEIN"/>
    <property type="match status" value="1"/>
</dbReference>
<dbReference type="InterPro" id="IPR004792">
    <property type="entry name" value="BaiN-like"/>
</dbReference>
<dbReference type="SUPFAM" id="SSF160996">
    <property type="entry name" value="HI0933 insert domain-like"/>
    <property type="match status" value="1"/>
</dbReference>
<dbReference type="InterPro" id="IPR023166">
    <property type="entry name" value="BaiN-like_dom_sf"/>
</dbReference>